<reference evidence="2 3" key="1">
    <citation type="submission" date="2018-04" db="EMBL/GenBank/DDBJ databases">
        <authorList>
            <person name="Vogel A."/>
        </authorList>
    </citation>
    <scope>NUCLEOTIDE SEQUENCE [LARGE SCALE GENOMIC DNA]</scope>
</reference>
<evidence type="ECO:0000313" key="2">
    <source>
        <dbReference type="EMBL" id="VFQ82689.1"/>
    </source>
</evidence>
<name>A0A484M252_9ASTE</name>
<feature type="region of interest" description="Disordered" evidence="1">
    <location>
        <begin position="1"/>
        <end position="21"/>
    </location>
</feature>
<sequence length="68" mass="7770">MERGEQRRGPSSGPGRCNGGRRQWWAAATADWWQKLRSEVNSSSPTPSSFNFIIFFNKLQKAKNEVQV</sequence>
<evidence type="ECO:0000313" key="3">
    <source>
        <dbReference type="Proteomes" id="UP000595140"/>
    </source>
</evidence>
<accession>A0A484M252</accession>
<keyword evidence="3" id="KW-1185">Reference proteome</keyword>
<evidence type="ECO:0000256" key="1">
    <source>
        <dbReference type="SAM" id="MobiDB-lite"/>
    </source>
</evidence>
<dbReference type="EMBL" id="OOIL02002380">
    <property type="protein sequence ID" value="VFQ82689.1"/>
    <property type="molecule type" value="Genomic_DNA"/>
</dbReference>
<gene>
    <name evidence="2" type="ORF">CCAM_LOCUS24465</name>
</gene>
<dbReference type="Proteomes" id="UP000595140">
    <property type="component" value="Unassembled WGS sequence"/>
</dbReference>
<proteinExistence type="predicted"/>
<organism evidence="2 3">
    <name type="scientific">Cuscuta campestris</name>
    <dbReference type="NCBI Taxonomy" id="132261"/>
    <lineage>
        <taxon>Eukaryota</taxon>
        <taxon>Viridiplantae</taxon>
        <taxon>Streptophyta</taxon>
        <taxon>Embryophyta</taxon>
        <taxon>Tracheophyta</taxon>
        <taxon>Spermatophyta</taxon>
        <taxon>Magnoliopsida</taxon>
        <taxon>eudicotyledons</taxon>
        <taxon>Gunneridae</taxon>
        <taxon>Pentapetalae</taxon>
        <taxon>asterids</taxon>
        <taxon>lamiids</taxon>
        <taxon>Solanales</taxon>
        <taxon>Convolvulaceae</taxon>
        <taxon>Cuscuteae</taxon>
        <taxon>Cuscuta</taxon>
        <taxon>Cuscuta subgen. Grammica</taxon>
        <taxon>Cuscuta sect. Cleistogrammica</taxon>
    </lineage>
</organism>
<dbReference type="AlphaFoldDB" id="A0A484M252"/>
<protein>
    <submittedName>
        <fullName evidence="2">Uncharacterized protein</fullName>
    </submittedName>
</protein>